<reference evidence="5 6" key="1">
    <citation type="submission" date="2015-08" db="EMBL/GenBank/DDBJ databases">
        <authorList>
            <person name="Babu N.S."/>
            <person name="Beckwith C.J."/>
            <person name="Beseler K.G."/>
            <person name="Brison A."/>
            <person name="Carone J.V."/>
            <person name="Caskin T.P."/>
            <person name="Diamond M."/>
            <person name="Durham M.E."/>
            <person name="Foxe J.M."/>
            <person name="Go M."/>
            <person name="Henderson B.A."/>
            <person name="Jones I.B."/>
            <person name="McGettigan J.A."/>
            <person name="Micheletti S.J."/>
            <person name="Nasrallah M.E."/>
            <person name="Ortiz D."/>
            <person name="Piller C.R."/>
            <person name="Privatt S.R."/>
            <person name="Schneider S.L."/>
            <person name="Sharp S."/>
            <person name="Smith T.C."/>
            <person name="Stanton J.D."/>
            <person name="Ullery H.E."/>
            <person name="Wilson R.J."/>
            <person name="Serrano M.G."/>
            <person name="Buck G."/>
            <person name="Lee V."/>
            <person name="Wang Y."/>
            <person name="Carvalho R."/>
            <person name="Voegtly L."/>
            <person name="Shi R."/>
            <person name="Duckworth R."/>
            <person name="Johnson A."/>
            <person name="Loviza R."/>
            <person name="Walstead R."/>
            <person name="Shah Z."/>
            <person name="Kiflezghi M."/>
            <person name="Wade K."/>
            <person name="Ball S.L."/>
            <person name="Bradley K.W."/>
            <person name="Asai D.J."/>
            <person name="Bowman C.A."/>
            <person name="Russell D.A."/>
            <person name="Pope W.H."/>
            <person name="Jacobs-Sera D."/>
            <person name="Hendrix R.W."/>
            <person name="Hatfull G.F."/>
        </authorList>
    </citation>
    <scope>NUCLEOTIDE SEQUENCE [LARGE SCALE GENOMIC DNA]</scope>
    <source>
        <strain evidence="5 6">DSM 27710</strain>
    </source>
</reference>
<dbReference type="SUPFAM" id="SSF88713">
    <property type="entry name" value="Glycoside hydrolase/deacetylase"/>
    <property type="match status" value="1"/>
</dbReference>
<keyword evidence="2 3" id="KW-0119">Carbohydrate metabolism</keyword>
<dbReference type="InterPro" id="IPR052046">
    <property type="entry name" value="GH57_Enzymes"/>
</dbReference>
<sequence>MGRPLHLCIHGHFYQPPRENPWLEEVELQDSAAPFHDWNDRIAAECYGPNAAARILTPGRRITEVVNNYRSLSFNFGPTLLSWMERKRPEIYRAILEADRDSCRERGGHGNALAQAYNHSILPLEPRRDKRTQIRWGLADFAHRFGRKAEGMWLPETAVDAESLELMAAEGIRFTVLSPYQARRIRPFGRDEWESVEGGRVDPTRPYLVRLPNGSSIAVFFYDGPIAKGLAFEGGLSSADELLARLEGGFDPGRDHEELLSVAVDGETFGHHKKGGDEILAAALRRVEERGWSLTNYGQFLASHPPSWEVELAEPSSWSCSHGVERWRSNCGCSTSGQDGWHQKWRTPLRQALELLRDALAAQFEQDGGQLFQDPWEARDRYIELTLSRTPEIVGRWLEARARTPGLLSSSENRVQALRLLEAQRQAMRMFTSCGWFFNDVSNLETIQILRYAAKAMQLAREAGGPSLEPAFLSVLEHAPSNLPDLGNGASVYERFVRPSIASLQGIAAHHAIARLFDPAPAEGGRLFCYRFEQLAFRRETAGPATLSVGRTRLTSELTDESLDATVTVLHFGGTDFRCAVRAFTGVESHNEAEVALFDGLARFSLSDVVRGLDSRFVGPDFGLRHLFLDDRRALAGRLTRETQARCEKDYRLIFEANRSLMAFLLEINTPIPRELMAAAELSLSSDLRRAIEDLAEEGIDLGAATDRALQILAEARRLGARLALDEPRRCVEALVARRMREASAGGLASRGGELVELISLGDALGAGLDLSEPQNLFRQLLDAPLGPVERNLAVRLGEKLWFDREALERRLSGDPPSP</sequence>
<dbReference type="Proteomes" id="UP000055590">
    <property type="component" value="Chromosome"/>
</dbReference>
<accession>A0A0K1PDJ2</accession>
<evidence type="ECO:0000313" key="5">
    <source>
        <dbReference type="EMBL" id="AKU91476.1"/>
    </source>
</evidence>
<dbReference type="InterPro" id="IPR021923">
    <property type="entry name" value="DUF3536"/>
</dbReference>
<dbReference type="OrthoDB" id="9757977at2"/>
<organism evidence="5 6">
    <name type="scientific">Vulgatibacter incomptus</name>
    <dbReference type="NCBI Taxonomy" id="1391653"/>
    <lineage>
        <taxon>Bacteria</taxon>
        <taxon>Pseudomonadati</taxon>
        <taxon>Myxococcota</taxon>
        <taxon>Myxococcia</taxon>
        <taxon>Myxococcales</taxon>
        <taxon>Cystobacterineae</taxon>
        <taxon>Vulgatibacteraceae</taxon>
        <taxon>Vulgatibacter</taxon>
    </lineage>
</organism>
<dbReference type="InterPro" id="IPR027291">
    <property type="entry name" value="Glyco_hydro_38_N_sf"/>
</dbReference>
<dbReference type="GO" id="GO:0005975">
    <property type="term" value="P:carbohydrate metabolic process"/>
    <property type="evidence" value="ECO:0007669"/>
    <property type="project" value="InterPro"/>
</dbReference>
<dbReference type="GO" id="GO:0003824">
    <property type="term" value="F:catalytic activity"/>
    <property type="evidence" value="ECO:0007669"/>
    <property type="project" value="InterPro"/>
</dbReference>
<dbReference type="PANTHER" id="PTHR36306:SF3">
    <property type="entry name" value="GLYCOSIDE HYDROLASE FAMILY 57"/>
    <property type="match status" value="1"/>
</dbReference>
<dbReference type="AlphaFoldDB" id="A0A0K1PDJ2"/>
<comment type="similarity">
    <text evidence="1 3">Belongs to the glycosyl hydrolase 57 family.</text>
</comment>
<dbReference type="PANTHER" id="PTHR36306">
    <property type="entry name" value="ALPHA-AMYLASE-RELATED-RELATED"/>
    <property type="match status" value="1"/>
</dbReference>
<proteinExistence type="inferred from homology"/>
<gene>
    <name evidence="5" type="ORF">AKJ08_1863</name>
</gene>
<evidence type="ECO:0000259" key="4">
    <source>
        <dbReference type="Pfam" id="PF03065"/>
    </source>
</evidence>
<keyword evidence="6" id="KW-1185">Reference proteome</keyword>
<dbReference type="PATRIC" id="fig|1391653.3.peg.1951"/>
<dbReference type="EMBL" id="CP012332">
    <property type="protein sequence ID" value="AKU91476.1"/>
    <property type="molecule type" value="Genomic_DNA"/>
</dbReference>
<evidence type="ECO:0000256" key="2">
    <source>
        <dbReference type="ARBA" id="ARBA00023277"/>
    </source>
</evidence>
<dbReference type="RefSeq" id="WP_050725780.1">
    <property type="nucleotide sequence ID" value="NZ_CP012332.1"/>
</dbReference>
<dbReference type="CDD" id="cd10797">
    <property type="entry name" value="GH57N_APU_like_1"/>
    <property type="match status" value="1"/>
</dbReference>
<dbReference type="InterPro" id="IPR011330">
    <property type="entry name" value="Glyco_hydro/deAcase_b/a-brl"/>
</dbReference>
<dbReference type="InterPro" id="IPR004300">
    <property type="entry name" value="Glyco_hydro_57_N"/>
</dbReference>
<dbReference type="Pfam" id="PF12055">
    <property type="entry name" value="DUF3536"/>
    <property type="match status" value="1"/>
</dbReference>
<dbReference type="Pfam" id="PF03065">
    <property type="entry name" value="Glyco_hydro_57"/>
    <property type="match status" value="1"/>
</dbReference>
<evidence type="ECO:0000256" key="1">
    <source>
        <dbReference type="ARBA" id="ARBA00006821"/>
    </source>
</evidence>
<evidence type="ECO:0000313" key="6">
    <source>
        <dbReference type="Proteomes" id="UP000055590"/>
    </source>
</evidence>
<dbReference type="KEGG" id="vin:AKJ08_1863"/>
<protein>
    <submittedName>
        <fullName evidence="5">Alpha-amylase/alpha-mannosidase</fullName>
    </submittedName>
</protein>
<evidence type="ECO:0000256" key="3">
    <source>
        <dbReference type="RuleBase" id="RU361196"/>
    </source>
</evidence>
<name>A0A0K1PDJ2_9BACT</name>
<dbReference type="STRING" id="1391653.AKJ08_1863"/>
<feature type="domain" description="Glycoside hydrolase family 57 N-terminal" evidence="4">
    <location>
        <begin position="72"/>
        <end position="306"/>
    </location>
</feature>
<dbReference type="Gene3D" id="3.20.110.10">
    <property type="entry name" value="Glycoside hydrolase 38, N terminal domain"/>
    <property type="match status" value="1"/>
</dbReference>